<proteinExistence type="predicted"/>
<dbReference type="Proteomes" id="UP001292094">
    <property type="component" value="Unassembled WGS sequence"/>
</dbReference>
<organism evidence="1 2">
    <name type="scientific">Petrolisthes manimaculis</name>
    <dbReference type="NCBI Taxonomy" id="1843537"/>
    <lineage>
        <taxon>Eukaryota</taxon>
        <taxon>Metazoa</taxon>
        <taxon>Ecdysozoa</taxon>
        <taxon>Arthropoda</taxon>
        <taxon>Crustacea</taxon>
        <taxon>Multicrustacea</taxon>
        <taxon>Malacostraca</taxon>
        <taxon>Eumalacostraca</taxon>
        <taxon>Eucarida</taxon>
        <taxon>Decapoda</taxon>
        <taxon>Pleocyemata</taxon>
        <taxon>Anomura</taxon>
        <taxon>Galatheoidea</taxon>
        <taxon>Porcellanidae</taxon>
        <taxon>Petrolisthes</taxon>
    </lineage>
</organism>
<evidence type="ECO:0000313" key="2">
    <source>
        <dbReference type="Proteomes" id="UP001292094"/>
    </source>
</evidence>
<name>A0AAE1Q3A6_9EUCA</name>
<comment type="caution">
    <text evidence="1">The sequence shown here is derived from an EMBL/GenBank/DDBJ whole genome shotgun (WGS) entry which is preliminary data.</text>
</comment>
<dbReference type="AlphaFoldDB" id="A0AAE1Q3A6"/>
<reference evidence="1" key="1">
    <citation type="submission" date="2023-11" db="EMBL/GenBank/DDBJ databases">
        <title>Genome assemblies of two species of porcelain crab, Petrolisthes cinctipes and Petrolisthes manimaculis (Anomura: Porcellanidae).</title>
        <authorList>
            <person name="Angst P."/>
        </authorList>
    </citation>
    <scope>NUCLEOTIDE SEQUENCE</scope>
    <source>
        <strain evidence="1">PB745_02</strain>
        <tissue evidence="1">Gill</tissue>
    </source>
</reference>
<evidence type="ECO:0000313" key="1">
    <source>
        <dbReference type="EMBL" id="KAK4319178.1"/>
    </source>
</evidence>
<gene>
    <name evidence="1" type="ORF">Pmani_009866</name>
</gene>
<dbReference type="EMBL" id="JAWZYT010000775">
    <property type="protein sequence ID" value="KAK4319178.1"/>
    <property type="molecule type" value="Genomic_DNA"/>
</dbReference>
<keyword evidence="2" id="KW-1185">Reference proteome</keyword>
<protein>
    <submittedName>
        <fullName evidence="1">Uncharacterized protein</fullName>
    </submittedName>
</protein>
<sequence>MSHLNMCGKCKWMLLTLKASLEPLHPHTKLVACDGSGRTSRCVVLAGGLGQEKRLVGWDVAPSRCYNLVL</sequence>
<accession>A0AAE1Q3A6</accession>